<dbReference type="EMBL" id="CM047747">
    <property type="protein sequence ID" value="KAJ0017520.1"/>
    <property type="molecule type" value="Genomic_DNA"/>
</dbReference>
<dbReference type="Proteomes" id="UP001163603">
    <property type="component" value="Chromosome 12"/>
</dbReference>
<organism evidence="1 2">
    <name type="scientific">Pistacia integerrima</name>
    <dbReference type="NCBI Taxonomy" id="434235"/>
    <lineage>
        <taxon>Eukaryota</taxon>
        <taxon>Viridiplantae</taxon>
        <taxon>Streptophyta</taxon>
        <taxon>Embryophyta</taxon>
        <taxon>Tracheophyta</taxon>
        <taxon>Spermatophyta</taxon>
        <taxon>Magnoliopsida</taxon>
        <taxon>eudicotyledons</taxon>
        <taxon>Gunneridae</taxon>
        <taxon>Pentapetalae</taxon>
        <taxon>rosids</taxon>
        <taxon>malvids</taxon>
        <taxon>Sapindales</taxon>
        <taxon>Anacardiaceae</taxon>
        <taxon>Pistacia</taxon>
    </lineage>
</organism>
<reference evidence="2" key="1">
    <citation type="journal article" date="2023" name="G3 (Bethesda)">
        <title>Genome assembly and association tests identify interacting loci associated with vigor, precocity, and sex in interspecific pistachio rootstocks.</title>
        <authorList>
            <person name="Palmer W."/>
            <person name="Jacygrad E."/>
            <person name="Sagayaradj S."/>
            <person name="Cavanaugh K."/>
            <person name="Han R."/>
            <person name="Bertier L."/>
            <person name="Beede B."/>
            <person name="Kafkas S."/>
            <person name="Golino D."/>
            <person name="Preece J."/>
            <person name="Michelmore R."/>
        </authorList>
    </citation>
    <scope>NUCLEOTIDE SEQUENCE [LARGE SCALE GENOMIC DNA]</scope>
</reference>
<protein>
    <submittedName>
        <fullName evidence="1">Uncharacterized protein</fullName>
    </submittedName>
</protein>
<gene>
    <name evidence="1" type="ORF">Pint_09698</name>
</gene>
<evidence type="ECO:0000313" key="1">
    <source>
        <dbReference type="EMBL" id="KAJ0017520.1"/>
    </source>
</evidence>
<sequence>MEAMALLRWKESLPNQTSLVSWNFLQQRWKHRTHKTGKCNYRRDNNLMQGELDQHLFSNWTRLEYLELHKNDFTGLQYFTAAVNSFTGPIKSRATPSPFSNNKDLCGAIKVMSPALACQSDRGECKDCVVDQMKYGCPKCVPLIHCMARCLWGGSSRAKCVNKCDCNGAKPRLSDCKECMSRCKCSCVA</sequence>
<accession>A0ACC0XJ53</accession>
<keyword evidence="2" id="KW-1185">Reference proteome</keyword>
<evidence type="ECO:0000313" key="2">
    <source>
        <dbReference type="Proteomes" id="UP001163603"/>
    </source>
</evidence>
<name>A0ACC0XJ53_9ROSI</name>
<proteinExistence type="predicted"/>
<comment type="caution">
    <text evidence="1">The sequence shown here is derived from an EMBL/GenBank/DDBJ whole genome shotgun (WGS) entry which is preliminary data.</text>
</comment>